<dbReference type="Proteomes" id="UP001165065">
    <property type="component" value="Unassembled WGS sequence"/>
</dbReference>
<dbReference type="EMBL" id="BRYA01000277">
    <property type="protein sequence ID" value="GMI46063.1"/>
    <property type="molecule type" value="Genomic_DNA"/>
</dbReference>
<dbReference type="OrthoDB" id="66881at2759"/>
<dbReference type="InterPro" id="IPR000960">
    <property type="entry name" value="Flavin_mOase"/>
</dbReference>
<sequence>MSSKKLRVAIIGAGPSGTSCLRAFKSAQEKGQEIPEIVCFEKGEDWGGLWNYNWRTGLDQSGNPVHGSMYRHLWSNGPKECLEFADYTFEEHFGHPIPSFPPREVLQDYITGRVNKSGIKHWVRLNTAVIGCTYDPSSSVFTLKSKHNTTKDEVTETFDYVITCTGHFSTPNVPSFEGMESFCGRILHAHDFRAAEEFKGKDILVIGTSYSAEDIASQCYKYGVKSVTCSYRTAPMGFHWPDNFTTVPLLTRIEPNSKKCHFKDGSTAEVDAIILCTGYQHHFPFLAPDLQLKTANRLHCDSLHEGVVMIDNPKMMYIGMQDQWFTFNMFDAQAWYARDVILGKIAVPDKAKMEEEWKTCRVAEEAIEATDEANIRYQANYVERLQGFTDYPTFDIEGVVQAFLEWEHNKHENIMTFRDKPHKSLMTGTMAPVHHTPWMKAYDDTIESYVEGNKQ</sequence>
<dbReference type="PROSITE" id="PS51257">
    <property type="entry name" value="PROKAR_LIPOPROTEIN"/>
    <property type="match status" value="1"/>
</dbReference>
<gene>
    <name evidence="8" type="ORF">TrCOL_g13606</name>
</gene>
<evidence type="ECO:0000256" key="5">
    <source>
        <dbReference type="ARBA" id="ARBA00022857"/>
    </source>
</evidence>
<evidence type="ECO:0000256" key="7">
    <source>
        <dbReference type="ARBA" id="ARBA00023033"/>
    </source>
</evidence>
<dbReference type="FunFam" id="3.50.50.60:FF:000138">
    <property type="entry name" value="Flavin-containing monooxygenase"/>
    <property type="match status" value="1"/>
</dbReference>
<evidence type="ECO:0000256" key="6">
    <source>
        <dbReference type="ARBA" id="ARBA00023002"/>
    </source>
</evidence>
<evidence type="ECO:0000256" key="1">
    <source>
        <dbReference type="ARBA" id="ARBA00001974"/>
    </source>
</evidence>
<keyword evidence="3" id="KW-0285">Flavoprotein</keyword>
<organism evidence="8 9">
    <name type="scientific">Triparma columacea</name>
    <dbReference type="NCBI Taxonomy" id="722753"/>
    <lineage>
        <taxon>Eukaryota</taxon>
        <taxon>Sar</taxon>
        <taxon>Stramenopiles</taxon>
        <taxon>Ochrophyta</taxon>
        <taxon>Bolidophyceae</taxon>
        <taxon>Parmales</taxon>
        <taxon>Triparmaceae</taxon>
        <taxon>Triparma</taxon>
    </lineage>
</organism>
<protein>
    <recommendedName>
        <fullName evidence="10">Flavin-containing monooxygenase</fullName>
    </recommendedName>
</protein>
<comment type="similarity">
    <text evidence="2">Belongs to the FMO family.</text>
</comment>
<evidence type="ECO:0008006" key="10">
    <source>
        <dbReference type="Google" id="ProtNLM"/>
    </source>
</evidence>
<dbReference type="PIRSF" id="PIRSF000332">
    <property type="entry name" value="FMO"/>
    <property type="match status" value="1"/>
</dbReference>
<keyword evidence="7" id="KW-0503">Monooxygenase</keyword>
<evidence type="ECO:0000256" key="3">
    <source>
        <dbReference type="ARBA" id="ARBA00022630"/>
    </source>
</evidence>
<keyword evidence="9" id="KW-1185">Reference proteome</keyword>
<comment type="caution">
    <text evidence="8">The sequence shown here is derived from an EMBL/GenBank/DDBJ whole genome shotgun (WGS) entry which is preliminary data.</text>
</comment>
<dbReference type="InterPro" id="IPR036188">
    <property type="entry name" value="FAD/NAD-bd_sf"/>
</dbReference>
<evidence type="ECO:0000313" key="8">
    <source>
        <dbReference type="EMBL" id="GMI46063.1"/>
    </source>
</evidence>
<dbReference type="GO" id="GO:0050660">
    <property type="term" value="F:flavin adenine dinucleotide binding"/>
    <property type="evidence" value="ECO:0007669"/>
    <property type="project" value="InterPro"/>
</dbReference>
<dbReference type="GO" id="GO:0004499">
    <property type="term" value="F:N,N-dimethylaniline monooxygenase activity"/>
    <property type="evidence" value="ECO:0007669"/>
    <property type="project" value="InterPro"/>
</dbReference>
<keyword evidence="6" id="KW-0560">Oxidoreductase</keyword>
<evidence type="ECO:0000256" key="4">
    <source>
        <dbReference type="ARBA" id="ARBA00022827"/>
    </source>
</evidence>
<dbReference type="InterPro" id="IPR020946">
    <property type="entry name" value="Flavin_mOase-like"/>
</dbReference>
<proteinExistence type="inferred from homology"/>
<dbReference type="InterPro" id="IPR050346">
    <property type="entry name" value="FMO-like"/>
</dbReference>
<dbReference type="PANTHER" id="PTHR23023">
    <property type="entry name" value="DIMETHYLANILINE MONOOXYGENASE"/>
    <property type="match status" value="1"/>
</dbReference>
<reference evidence="9" key="1">
    <citation type="journal article" date="2023" name="Commun. Biol.">
        <title>Genome analysis of Parmales, the sister group of diatoms, reveals the evolutionary specialization of diatoms from phago-mixotrophs to photoautotrophs.</title>
        <authorList>
            <person name="Ban H."/>
            <person name="Sato S."/>
            <person name="Yoshikawa S."/>
            <person name="Yamada K."/>
            <person name="Nakamura Y."/>
            <person name="Ichinomiya M."/>
            <person name="Sato N."/>
            <person name="Blanc-Mathieu R."/>
            <person name="Endo H."/>
            <person name="Kuwata A."/>
            <person name="Ogata H."/>
        </authorList>
    </citation>
    <scope>NUCLEOTIDE SEQUENCE [LARGE SCALE GENOMIC DNA]</scope>
</reference>
<dbReference type="Pfam" id="PF00743">
    <property type="entry name" value="FMO-like"/>
    <property type="match status" value="2"/>
</dbReference>
<name>A0A9W7LDK3_9STRA</name>
<dbReference type="GO" id="GO:0050661">
    <property type="term" value="F:NADP binding"/>
    <property type="evidence" value="ECO:0007669"/>
    <property type="project" value="InterPro"/>
</dbReference>
<evidence type="ECO:0000256" key="2">
    <source>
        <dbReference type="ARBA" id="ARBA00009183"/>
    </source>
</evidence>
<dbReference type="Gene3D" id="3.50.50.60">
    <property type="entry name" value="FAD/NAD(P)-binding domain"/>
    <property type="match status" value="2"/>
</dbReference>
<comment type="cofactor">
    <cofactor evidence="1">
        <name>FAD</name>
        <dbReference type="ChEBI" id="CHEBI:57692"/>
    </cofactor>
</comment>
<dbReference type="AlphaFoldDB" id="A0A9W7LDK3"/>
<evidence type="ECO:0000313" key="9">
    <source>
        <dbReference type="Proteomes" id="UP001165065"/>
    </source>
</evidence>
<keyword evidence="5" id="KW-0521">NADP</keyword>
<keyword evidence="4" id="KW-0274">FAD</keyword>
<dbReference type="SUPFAM" id="SSF51905">
    <property type="entry name" value="FAD/NAD(P)-binding domain"/>
    <property type="match status" value="2"/>
</dbReference>
<accession>A0A9W7LDK3</accession>